<dbReference type="EMBL" id="CP014503">
    <property type="protein sequence ID" value="ANB14458.1"/>
    <property type="molecule type" value="Genomic_DNA"/>
</dbReference>
<dbReference type="Proteomes" id="UP000189580">
    <property type="component" value="Chromosome b"/>
</dbReference>
<feature type="compositionally biased region" description="Low complexity" evidence="2">
    <location>
        <begin position="607"/>
        <end position="644"/>
    </location>
</feature>
<feature type="region of interest" description="Disordered" evidence="2">
    <location>
        <begin position="430"/>
        <end position="450"/>
    </location>
</feature>
<feature type="compositionally biased region" description="Basic residues" evidence="2">
    <location>
        <begin position="594"/>
        <end position="606"/>
    </location>
</feature>
<feature type="compositionally biased region" description="Low complexity" evidence="2">
    <location>
        <begin position="288"/>
        <end position="298"/>
    </location>
</feature>
<dbReference type="GO" id="GO:0005737">
    <property type="term" value="C:cytoplasm"/>
    <property type="evidence" value="ECO:0007669"/>
    <property type="project" value="TreeGrafter"/>
</dbReference>
<dbReference type="GeneID" id="30033916"/>
<accession>A0A167EU47</accession>
<dbReference type="KEGG" id="slb:AWJ20_2048"/>
<name>A0A167EU47_9ASCO</name>
<feature type="region of interest" description="Disordered" evidence="2">
    <location>
        <begin position="334"/>
        <end position="378"/>
    </location>
</feature>
<evidence type="ECO:0000313" key="3">
    <source>
        <dbReference type="EMBL" id="ANB14458.1"/>
    </source>
</evidence>
<organism evidence="3 4">
    <name type="scientific">Sugiyamaella lignohabitans</name>
    <dbReference type="NCBI Taxonomy" id="796027"/>
    <lineage>
        <taxon>Eukaryota</taxon>
        <taxon>Fungi</taxon>
        <taxon>Dikarya</taxon>
        <taxon>Ascomycota</taxon>
        <taxon>Saccharomycotina</taxon>
        <taxon>Dipodascomycetes</taxon>
        <taxon>Dipodascales</taxon>
        <taxon>Trichomonascaceae</taxon>
        <taxon>Sugiyamaella</taxon>
    </lineage>
</organism>
<feature type="compositionally biased region" description="Basic and acidic residues" evidence="2">
    <location>
        <begin position="173"/>
        <end position="184"/>
    </location>
</feature>
<feature type="compositionally biased region" description="Basic and acidic residues" evidence="2">
    <location>
        <begin position="692"/>
        <end position="701"/>
    </location>
</feature>
<gene>
    <name evidence="3" type="primary">SIP5</name>
    <name evidence="3" type="ORF">AWJ20_2048</name>
</gene>
<dbReference type="PANTHER" id="PTHR31315">
    <property type="entry name" value="PROTEIN SIP5"/>
    <property type="match status" value="1"/>
</dbReference>
<feature type="compositionally biased region" description="Low complexity" evidence="2">
    <location>
        <begin position="242"/>
        <end position="253"/>
    </location>
</feature>
<feature type="compositionally biased region" description="Polar residues" evidence="2">
    <location>
        <begin position="435"/>
        <end position="445"/>
    </location>
</feature>
<proteinExistence type="inferred from homology"/>
<evidence type="ECO:0000256" key="2">
    <source>
        <dbReference type="SAM" id="MobiDB-lite"/>
    </source>
</evidence>
<dbReference type="RefSeq" id="XP_018736935.1">
    <property type="nucleotide sequence ID" value="XM_018878975.1"/>
</dbReference>
<feature type="compositionally biased region" description="Polar residues" evidence="2">
    <location>
        <begin position="360"/>
        <end position="376"/>
    </location>
</feature>
<feature type="compositionally biased region" description="Basic and acidic residues" evidence="2">
    <location>
        <begin position="664"/>
        <end position="674"/>
    </location>
</feature>
<evidence type="ECO:0000256" key="1">
    <source>
        <dbReference type="ARBA" id="ARBA00010402"/>
    </source>
</evidence>
<evidence type="ECO:0000313" key="4">
    <source>
        <dbReference type="Proteomes" id="UP000189580"/>
    </source>
</evidence>
<feature type="compositionally biased region" description="Low complexity" evidence="2">
    <location>
        <begin position="511"/>
        <end position="526"/>
    </location>
</feature>
<comment type="similarity">
    <text evidence="1">Belongs to the SIP5 family.</text>
</comment>
<keyword evidence="4" id="KW-1185">Reference proteome</keyword>
<feature type="region of interest" description="Disordered" evidence="2">
    <location>
        <begin position="151"/>
        <end position="300"/>
    </location>
</feature>
<reference evidence="3 4" key="1">
    <citation type="submission" date="2016-02" db="EMBL/GenBank/DDBJ databases">
        <title>Complete genome sequence and transcriptome regulation of the pentose utilising yeast Sugiyamaella lignohabitans.</title>
        <authorList>
            <person name="Bellasio M."/>
            <person name="Peymann A."/>
            <person name="Valli M."/>
            <person name="Sipitzky M."/>
            <person name="Graf A."/>
            <person name="Sauer M."/>
            <person name="Marx H."/>
            <person name="Mattanovich D."/>
        </authorList>
    </citation>
    <scope>NUCLEOTIDE SEQUENCE [LARGE SCALE GENOMIC DNA]</scope>
    <source>
        <strain evidence="3 4">CBS 10342</strain>
    </source>
</reference>
<dbReference type="InterPro" id="IPR039301">
    <property type="entry name" value="Sip5/DA2"/>
</dbReference>
<dbReference type="PANTHER" id="PTHR31315:SF1">
    <property type="entry name" value="PROTEIN SIP5"/>
    <property type="match status" value="1"/>
</dbReference>
<sequence length="701" mass="74090">MGNVPTKDVSATGSGSNSRSRSASTATAESSTTTASSSRRTRLSSTSSRSTVRDETSGFGTSVTGLSRKSGKKKEKSSASDAPLVSDVSEMVDGGYLVPQGVYSGPQDFKAKVVRNLIIERRLAPFYKGIEDYDDTWTDRQLLAAVRNLPIPPATDPVVSPTTSSDQAEPVEEPDRKKKEKEADTPVDPATETDESAEQGYESENALKWVSSSLPNAVGGSFLQARNSDDGGSSGRLAGFESNPSIRSSSSRSSDPDDGILSPPSNGKQKQPMTPPLAASAEEDETIPFPSSPASSSSGAMRIIEFKTETMHIEDTATGTNSISTNASARITSGGGISIETRPREGSAKLGPPILLPRNRANTTSRYGPGPTSSSMKPAPPPMEVILYRGAIECPICFLNYPKYLNTTRCCTQPICSECFVQIKRPDPHPPYHENNGSGPSTAPATDNPEEALVSEPACCPFCQMPEFGVVYIPSPHRSGIPASSLTSSLRAHLSSSLSGVFSSHHHTPVSSSAASIVSMSTSNSATGTPRRRGSLPPNAPEVVTTDHVRPDWAMKLSRARHQLARKSAAANALHASAFLFEGNEGAASSSSSHSRRHDKKKKSSSRLRGLSSPSSPASILGSSSSGSGSSRRHTTSSPSSGTSFPVPSRTRIRDLEDMMIVEAIRRSLTDERSGSPSGESPKAPASQSSQEVKKDEITTQ</sequence>
<protein>
    <submittedName>
        <fullName evidence="3">Sip5p</fullName>
    </submittedName>
</protein>
<feature type="compositionally biased region" description="Low complexity" evidence="2">
    <location>
        <begin position="10"/>
        <end position="50"/>
    </location>
</feature>
<dbReference type="OrthoDB" id="21471at2759"/>
<dbReference type="AlphaFoldDB" id="A0A167EU47"/>
<feature type="region of interest" description="Disordered" evidence="2">
    <location>
        <begin position="585"/>
        <end position="701"/>
    </location>
</feature>
<feature type="compositionally biased region" description="Polar residues" evidence="2">
    <location>
        <begin position="263"/>
        <end position="272"/>
    </location>
</feature>
<feature type="region of interest" description="Disordered" evidence="2">
    <location>
        <begin position="501"/>
        <end position="547"/>
    </location>
</feature>
<feature type="region of interest" description="Disordered" evidence="2">
    <location>
        <begin position="1"/>
        <end position="88"/>
    </location>
</feature>